<dbReference type="InParanoid" id="M1AEP1"/>
<reference evidence="2" key="1">
    <citation type="journal article" date="2011" name="Nature">
        <title>Genome sequence and analysis of the tuber crop potato.</title>
        <authorList>
            <consortium name="The Potato Genome Sequencing Consortium"/>
        </authorList>
    </citation>
    <scope>NUCLEOTIDE SEQUENCE [LARGE SCALE GENOMIC DNA]</scope>
    <source>
        <strain evidence="2">cv. DM1-3 516 R44</strain>
    </source>
</reference>
<accession>M1AEP1</accession>
<protein>
    <submittedName>
        <fullName evidence="1">Squalene synthase</fullName>
    </submittedName>
</protein>
<keyword evidence="2" id="KW-1185">Reference proteome</keyword>
<name>M1AEP1_SOLTU</name>
<evidence type="ECO:0000313" key="1">
    <source>
        <dbReference type="EnsemblPlants" id="PGSC0003DMT400021134"/>
    </source>
</evidence>
<dbReference type="PANTHER" id="PTHR11626:SF4">
    <property type="entry name" value="SQUALENE SYNTHASE-LIKE"/>
    <property type="match status" value="1"/>
</dbReference>
<dbReference type="HOGENOM" id="CLU_3072439_0_0_1"/>
<dbReference type="InterPro" id="IPR008949">
    <property type="entry name" value="Isoprenoid_synthase_dom_sf"/>
</dbReference>
<evidence type="ECO:0000313" key="2">
    <source>
        <dbReference type="Proteomes" id="UP000011115"/>
    </source>
</evidence>
<dbReference type="GO" id="GO:0045338">
    <property type="term" value="P:farnesyl diphosphate metabolic process"/>
    <property type="evidence" value="ECO:0007669"/>
    <property type="project" value="InterPro"/>
</dbReference>
<reference evidence="1" key="2">
    <citation type="submission" date="2015-06" db="UniProtKB">
        <authorList>
            <consortium name="EnsemblPlants"/>
        </authorList>
    </citation>
    <scope>IDENTIFICATION</scope>
    <source>
        <strain evidence="1">DM1-3 516 R44</strain>
    </source>
</reference>
<dbReference type="Proteomes" id="UP000011115">
    <property type="component" value="Unassembled WGS sequence"/>
</dbReference>
<dbReference type="AlphaFoldDB" id="M1AEP1"/>
<dbReference type="PaxDb" id="4113-PGSC0003DMT400021134"/>
<dbReference type="Gramene" id="PGSC0003DMT400021134">
    <property type="protein sequence ID" value="PGSC0003DMT400021134"/>
    <property type="gene ID" value="PGSC0003DMG400008184"/>
</dbReference>
<sequence length="53" mass="6154">MGNLMMYYNNVEIFKGVVEMRRGLCAKIIDQTRTMADVYGAFFDFCCIMESKV</sequence>
<dbReference type="Gene3D" id="1.10.600.10">
    <property type="entry name" value="Farnesyl Diphosphate Synthase"/>
    <property type="match status" value="1"/>
</dbReference>
<dbReference type="GO" id="GO:0051996">
    <property type="term" value="F:squalene synthase [NAD(P)H] activity"/>
    <property type="evidence" value="ECO:0007669"/>
    <property type="project" value="InterPro"/>
</dbReference>
<organism evidence="1 2">
    <name type="scientific">Solanum tuberosum</name>
    <name type="common">Potato</name>
    <dbReference type="NCBI Taxonomy" id="4113"/>
    <lineage>
        <taxon>Eukaryota</taxon>
        <taxon>Viridiplantae</taxon>
        <taxon>Streptophyta</taxon>
        <taxon>Embryophyta</taxon>
        <taxon>Tracheophyta</taxon>
        <taxon>Spermatophyta</taxon>
        <taxon>Magnoliopsida</taxon>
        <taxon>eudicotyledons</taxon>
        <taxon>Gunneridae</taxon>
        <taxon>Pentapetalae</taxon>
        <taxon>asterids</taxon>
        <taxon>lamiids</taxon>
        <taxon>Solanales</taxon>
        <taxon>Solanaceae</taxon>
        <taxon>Solanoideae</taxon>
        <taxon>Solaneae</taxon>
        <taxon>Solanum</taxon>
    </lineage>
</organism>
<proteinExistence type="predicted"/>
<dbReference type="eggNOG" id="KOG1459">
    <property type="taxonomic scope" value="Eukaryota"/>
</dbReference>
<dbReference type="EnsemblPlants" id="PGSC0003DMT400021134">
    <property type="protein sequence ID" value="PGSC0003DMT400021134"/>
    <property type="gene ID" value="PGSC0003DMG400008184"/>
</dbReference>
<dbReference type="InterPro" id="IPR044844">
    <property type="entry name" value="Trans_IPPS_euk-type"/>
</dbReference>
<dbReference type="STRING" id="4113.M1AEP1"/>
<dbReference type="PANTHER" id="PTHR11626">
    <property type="entry name" value="FARNESYL-DIPHOSPHATE FARNESYLTRANSFERASE"/>
    <property type="match status" value="1"/>
</dbReference>